<gene>
    <name evidence="3" type="ORF">JZ751_019539</name>
</gene>
<organism evidence="3 4">
    <name type="scientific">Albula glossodonta</name>
    <name type="common">roundjaw bonefish</name>
    <dbReference type="NCBI Taxonomy" id="121402"/>
    <lineage>
        <taxon>Eukaryota</taxon>
        <taxon>Metazoa</taxon>
        <taxon>Chordata</taxon>
        <taxon>Craniata</taxon>
        <taxon>Vertebrata</taxon>
        <taxon>Euteleostomi</taxon>
        <taxon>Actinopterygii</taxon>
        <taxon>Neopterygii</taxon>
        <taxon>Teleostei</taxon>
        <taxon>Albuliformes</taxon>
        <taxon>Albulidae</taxon>
        <taxon>Albula</taxon>
    </lineage>
</organism>
<dbReference type="PANTHER" id="PTHR45845:SF4">
    <property type="entry name" value="PLECKSTRIN HOMOLOGY DOMAIN CONTAINING, FAMILY G (WITH RHOGEF DOMAIN) MEMBER 4"/>
    <property type="match status" value="1"/>
</dbReference>
<dbReference type="Proteomes" id="UP000824540">
    <property type="component" value="Unassembled WGS sequence"/>
</dbReference>
<dbReference type="InterPro" id="IPR035899">
    <property type="entry name" value="DBL_dom_sf"/>
</dbReference>
<evidence type="ECO:0000313" key="3">
    <source>
        <dbReference type="EMBL" id="KAG9331290.1"/>
    </source>
</evidence>
<feature type="compositionally biased region" description="Basic and acidic residues" evidence="1">
    <location>
        <begin position="685"/>
        <end position="694"/>
    </location>
</feature>
<feature type="region of interest" description="Disordered" evidence="1">
    <location>
        <begin position="585"/>
        <end position="635"/>
    </location>
</feature>
<dbReference type="Gene3D" id="1.20.900.10">
    <property type="entry name" value="Dbl homology (DH) domain"/>
    <property type="match status" value="1"/>
</dbReference>
<dbReference type="PANTHER" id="PTHR45845">
    <property type="entry name" value="RHO GUANINE NUCLEOTIDE EXCHANGE FACTOR-RELATED"/>
    <property type="match status" value="1"/>
</dbReference>
<feature type="region of interest" description="Disordered" evidence="1">
    <location>
        <begin position="1231"/>
        <end position="1257"/>
    </location>
</feature>
<dbReference type="SUPFAM" id="SSF48065">
    <property type="entry name" value="DBL homology domain (DH-domain)"/>
    <property type="match status" value="1"/>
</dbReference>
<feature type="compositionally biased region" description="Polar residues" evidence="1">
    <location>
        <begin position="1562"/>
        <end position="1571"/>
    </location>
</feature>
<feature type="region of interest" description="Disordered" evidence="1">
    <location>
        <begin position="1112"/>
        <end position="1134"/>
    </location>
</feature>
<evidence type="ECO:0000313" key="4">
    <source>
        <dbReference type="Proteomes" id="UP000824540"/>
    </source>
</evidence>
<feature type="compositionally biased region" description="Polar residues" evidence="1">
    <location>
        <begin position="695"/>
        <end position="706"/>
    </location>
</feature>
<feature type="compositionally biased region" description="Gly residues" evidence="1">
    <location>
        <begin position="1195"/>
        <end position="1204"/>
    </location>
</feature>
<dbReference type="PROSITE" id="PS50010">
    <property type="entry name" value="DH_2"/>
    <property type="match status" value="1"/>
</dbReference>
<feature type="compositionally biased region" description="Polar residues" evidence="1">
    <location>
        <begin position="596"/>
        <end position="610"/>
    </location>
</feature>
<feature type="region of interest" description="Disordered" evidence="1">
    <location>
        <begin position="405"/>
        <end position="534"/>
    </location>
</feature>
<feature type="domain" description="DH" evidence="2">
    <location>
        <begin position="1310"/>
        <end position="1418"/>
    </location>
</feature>
<feature type="region of interest" description="Disordered" evidence="1">
    <location>
        <begin position="103"/>
        <end position="143"/>
    </location>
</feature>
<dbReference type="EMBL" id="JAFBMS010000355">
    <property type="protein sequence ID" value="KAG9331290.1"/>
    <property type="molecule type" value="Genomic_DNA"/>
</dbReference>
<feature type="region of interest" description="Disordered" evidence="1">
    <location>
        <begin position="1177"/>
        <end position="1206"/>
    </location>
</feature>
<dbReference type="InterPro" id="IPR011993">
    <property type="entry name" value="PH-like_dom_sf"/>
</dbReference>
<evidence type="ECO:0000259" key="2">
    <source>
        <dbReference type="PROSITE" id="PS50010"/>
    </source>
</evidence>
<accession>A0A8T2MVQ5</accession>
<feature type="compositionally biased region" description="Basic and acidic residues" evidence="1">
    <location>
        <begin position="585"/>
        <end position="595"/>
    </location>
</feature>
<feature type="compositionally biased region" description="Basic and acidic residues" evidence="1">
    <location>
        <begin position="489"/>
        <end position="499"/>
    </location>
</feature>
<feature type="compositionally biased region" description="Basic and acidic residues" evidence="1">
    <location>
        <begin position="125"/>
        <end position="138"/>
    </location>
</feature>
<feature type="region of interest" description="Disordered" evidence="1">
    <location>
        <begin position="1545"/>
        <end position="1571"/>
    </location>
</feature>
<protein>
    <recommendedName>
        <fullName evidence="2">DH domain-containing protein</fullName>
    </recommendedName>
</protein>
<keyword evidence="4" id="KW-1185">Reference proteome</keyword>
<dbReference type="OrthoDB" id="8645278at2759"/>
<feature type="region of interest" description="Disordered" evidence="1">
    <location>
        <begin position="655"/>
        <end position="706"/>
    </location>
</feature>
<dbReference type="GO" id="GO:0005085">
    <property type="term" value="F:guanyl-nucleotide exchange factor activity"/>
    <property type="evidence" value="ECO:0007669"/>
    <property type="project" value="InterPro"/>
</dbReference>
<dbReference type="Gene3D" id="2.30.29.30">
    <property type="entry name" value="Pleckstrin-homology domain (PH domain)/Phosphotyrosine-binding domain (PTB)"/>
    <property type="match status" value="1"/>
</dbReference>
<evidence type="ECO:0000256" key="1">
    <source>
        <dbReference type="SAM" id="MobiDB-lite"/>
    </source>
</evidence>
<feature type="compositionally biased region" description="Basic and acidic residues" evidence="1">
    <location>
        <begin position="453"/>
        <end position="477"/>
    </location>
</feature>
<feature type="region of interest" description="Disordered" evidence="1">
    <location>
        <begin position="781"/>
        <end position="800"/>
    </location>
</feature>
<proteinExistence type="predicted"/>
<dbReference type="InterPro" id="IPR000219">
    <property type="entry name" value="DH_dom"/>
</dbReference>
<sequence length="1625" mass="175536">MIHFSFLSSSSILSPPSSITLLHCSFSLSHLSSHPPGREVLASGARAIALEGKKTENLSVATVKRRLWSCCLGEALGGWGLTLCQAKVYAVGKRLRTRELAVEEAETHGQRQGGSLDRARKRKSGERDSGPKPKERNQRRCSTPARAGLMGSEAVEDCVQGALASLYPPFESTAPPLLSQAQYVGCLFLHSGWPLCLGDRVVVQLSTLDWRLLRSTDFYLQVVPFSTRCPRLALKCLAPGGRNVQEVLVPEAQHPLVFTPEWLHSINKERGFQREGGGGLDTCLVSTCEGVVRLPWQEVVYPTFVSSPGDPSPSPSPPLEADSWSWDEDDGPSPGRERGAEPGGEYVELLESRDGPEGVAGGVVEGVASMGGAVSRQRYLEMHGICKTKTLPLCRRGRGLRLRRGRAWAHSKHDTLGGSRRGGATARRDSPPAAAPPHTTPHHFLSRPVPRVIDLERDRGSLAQERRPGVGREREGAGDPTPDQPANQEADHFLGHEGEGQSDEEELCHSDSPLDQSERLLPRGAGRGNADHPLAALTGGSENADHPLAALARSSENADHPLAALARGSENADCRLAALAGGSESAERAVDRAHETLSSQNDTELQTEGSATDGLLTQPEHATDLSPAHSTELEHSGMLEDALCLGGKEVKTTGFRAHSQSEQAQPQVEKEEPTQANEGTEEEESRQKVGENLKDQSQISPEALSQSGISLSDHCAKEALPVVSPDQSECSSCKTPPLLRELDPEVLQSGWLILTGTVDRMGRALVFTESHIPSEGYHDEELARQRDDPGSGQQAGPSLHTVHLHPKHLSAEQQDCAQISLAGVEVHTVCGTGVLQQFVDKQQLPTSMGGDFQHCHSAWLTYRLSLEQLTERCKSALSLLEEALHSLNTEALPRCTKAVSLSVDKHRQLMMSVLADQRLTELQRVGGAWLAGLTNGGAGLAQRSPDCRAALARTSDLYNSVDDALHRLVRESNQRGRGLDALSRLAKLEEKLDQSWEGLAAVLDRLPSIRDKLRNMSHSLSDCWSQLHTTLRLLSTLTEASQWCDAVCVTPLPPASSSPLTSLPPIPPSRFHDARALALELGGGALLELWSQTLERYQQTLAQFKSRLLQAERAQAPPQAPPPAQGIPRPKAASSSSMCDLLTLQGAPDWEAETNLQAWGSLASLFRPQTCSTLKIGEEKKREGVKEGSREGTREGGGGGGGGKFLQALLHPAKKSPPRRRHPSFDLQALLGPRRAAPAPRPAEGPPGPSRGSPLSWLGRRALGDTVLSTSVAAAMPGGAQPGGGHAGGGVLIRGVEVSSKEVVDHTGSPRQHLCTRLLGSERQYVALLKAVEEHYLPLMDSVDTPPALRGQTDALFSNWSSLTSFHVQLLLPALEGAMAQTLLLQDCFNKYEKLAGLATPSFPECLQAPFQQLSSYCEALEELASLTPTSDSVLSTLRQAQQQGEDLRASDLIIGCPGDLLLCGGVRRKKTGLRRVFLYQQVLIFTKSKTLSPARTVYSYKHCVKASRTRDCLTLQAQSSEEKAEWTHHIAQLLWTHAIHNTVHSSSDSSSVGSQKEGSSPTSGRHSQKTQLSLSLHCSVNFTSITDTEPEHTLPQGVEYPRTSILALTDTGTWHPTDIHFGSD</sequence>
<feature type="region of interest" description="Disordered" evidence="1">
    <location>
        <begin position="305"/>
        <end position="342"/>
    </location>
</feature>
<dbReference type="SUPFAM" id="SSF50729">
    <property type="entry name" value="PH domain-like"/>
    <property type="match status" value="1"/>
</dbReference>
<feature type="compositionally biased region" description="Basic and acidic residues" evidence="1">
    <location>
        <begin position="1177"/>
        <end position="1194"/>
    </location>
</feature>
<feature type="compositionally biased region" description="Pro residues" evidence="1">
    <location>
        <begin position="1239"/>
        <end position="1249"/>
    </location>
</feature>
<dbReference type="InterPro" id="IPR052231">
    <property type="entry name" value="Rho_GEF_signaling-related"/>
</dbReference>
<name>A0A8T2MVQ5_9TELE</name>
<reference evidence="3" key="1">
    <citation type="thesis" date="2021" institute="BYU ScholarsArchive" country="Provo, UT, USA">
        <title>Applications of and Algorithms for Genome Assembly and Genomic Analyses with an Emphasis on Marine Teleosts.</title>
        <authorList>
            <person name="Pickett B.D."/>
        </authorList>
    </citation>
    <scope>NUCLEOTIDE SEQUENCE</scope>
    <source>
        <strain evidence="3">HI-2016</strain>
    </source>
</reference>
<feature type="compositionally biased region" description="Low complexity" evidence="1">
    <location>
        <begin position="1546"/>
        <end position="1561"/>
    </location>
</feature>
<comment type="caution">
    <text evidence="3">The sequence shown here is derived from an EMBL/GenBank/DDBJ whole genome shotgun (WGS) entry which is preliminary data.</text>
</comment>